<comment type="caution">
    <text evidence="2">The sequence shown here is derived from an EMBL/GenBank/DDBJ whole genome shotgun (WGS) entry which is preliminary data.</text>
</comment>
<dbReference type="Gene3D" id="2.60.40.790">
    <property type="match status" value="1"/>
</dbReference>
<accession>A0AAE0YPR1</accession>
<feature type="domain" description="CS" evidence="1">
    <location>
        <begin position="11"/>
        <end position="120"/>
    </location>
</feature>
<reference evidence="2" key="1">
    <citation type="journal article" date="2023" name="G3 (Bethesda)">
        <title>A reference genome for the long-term kleptoplast-retaining sea slug Elysia crispata morphotype clarki.</title>
        <authorList>
            <person name="Eastman K.E."/>
            <person name="Pendleton A.L."/>
            <person name="Shaikh M.A."/>
            <person name="Suttiyut T."/>
            <person name="Ogas R."/>
            <person name="Tomko P."/>
            <person name="Gavelis G."/>
            <person name="Widhalm J.R."/>
            <person name="Wisecaver J.H."/>
        </authorList>
    </citation>
    <scope>NUCLEOTIDE SEQUENCE</scope>
    <source>
        <strain evidence="2">ECLA1</strain>
    </source>
</reference>
<dbReference type="AlphaFoldDB" id="A0AAE0YPR1"/>
<dbReference type="CDD" id="cd06463">
    <property type="entry name" value="p23_like"/>
    <property type="match status" value="1"/>
</dbReference>
<dbReference type="Proteomes" id="UP001283361">
    <property type="component" value="Unassembled WGS sequence"/>
</dbReference>
<keyword evidence="3" id="KW-1185">Reference proteome</keyword>
<proteinExistence type="predicted"/>
<evidence type="ECO:0000313" key="3">
    <source>
        <dbReference type="Proteomes" id="UP001283361"/>
    </source>
</evidence>
<dbReference type="EMBL" id="JAWDGP010005687">
    <property type="protein sequence ID" value="KAK3753918.1"/>
    <property type="molecule type" value="Genomic_DNA"/>
</dbReference>
<sequence>MSDSSKYRDLKRVLGEVWAKGVNKEIVTIEIPCDKLIPTENKCLPKNGTCDVKFLPDCRSFEVKLTLKDDKEKTKTRWSFNLRQLPGRIVREKSTWTIVKGMIVVKLHKEEENDDWTLAVRAKGIDQLNSDESS</sequence>
<dbReference type="PROSITE" id="PS51203">
    <property type="entry name" value="CS"/>
    <property type="match status" value="1"/>
</dbReference>
<evidence type="ECO:0000259" key="1">
    <source>
        <dbReference type="PROSITE" id="PS51203"/>
    </source>
</evidence>
<name>A0AAE0YPR1_9GAST</name>
<dbReference type="InterPro" id="IPR007052">
    <property type="entry name" value="CS_dom"/>
</dbReference>
<dbReference type="SUPFAM" id="SSF49764">
    <property type="entry name" value="HSP20-like chaperones"/>
    <property type="match status" value="1"/>
</dbReference>
<gene>
    <name evidence="2" type="ORF">RRG08_006301</name>
</gene>
<evidence type="ECO:0000313" key="2">
    <source>
        <dbReference type="EMBL" id="KAK3753918.1"/>
    </source>
</evidence>
<protein>
    <recommendedName>
        <fullName evidence="1">CS domain-containing protein</fullName>
    </recommendedName>
</protein>
<organism evidence="2 3">
    <name type="scientific">Elysia crispata</name>
    <name type="common">lettuce slug</name>
    <dbReference type="NCBI Taxonomy" id="231223"/>
    <lineage>
        <taxon>Eukaryota</taxon>
        <taxon>Metazoa</taxon>
        <taxon>Spiralia</taxon>
        <taxon>Lophotrochozoa</taxon>
        <taxon>Mollusca</taxon>
        <taxon>Gastropoda</taxon>
        <taxon>Heterobranchia</taxon>
        <taxon>Euthyneura</taxon>
        <taxon>Panpulmonata</taxon>
        <taxon>Sacoglossa</taxon>
        <taxon>Placobranchoidea</taxon>
        <taxon>Plakobranchidae</taxon>
        <taxon>Elysia</taxon>
    </lineage>
</organism>
<dbReference type="InterPro" id="IPR008978">
    <property type="entry name" value="HSP20-like_chaperone"/>
</dbReference>